<organism evidence="2 3">
    <name type="scientific">Trebonia kvetii</name>
    <dbReference type="NCBI Taxonomy" id="2480626"/>
    <lineage>
        <taxon>Bacteria</taxon>
        <taxon>Bacillati</taxon>
        <taxon>Actinomycetota</taxon>
        <taxon>Actinomycetes</taxon>
        <taxon>Streptosporangiales</taxon>
        <taxon>Treboniaceae</taxon>
        <taxon>Trebonia</taxon>
    </lineage>
</organism>
<dbReference type="NCBIfam" id="NF033748">
    <property type="entry name" value="class_F_sortase"/>
    <property type="match status" value="1"/>
</dbReference>
<proteinExistence type="predicted"/>
<dbReference type="AlphaFoldDB" id="A0A6P2C1Z8"/>
<dbReference type="Gene3D" id="2.40.260.10">
    <property type="entry name" value="Sortase"/>
    <property type="match status" value="1"/>
</dbReference>
<dbReference type="OrthoDB" id="525039at2"/>
<protein>
    <submittedName>
        <fullName evidence="2">Class F sortase</fullName>
    </submittedName>
</protein>
<dbReference type="CDD" id="cd05829">
    <property type="entry name" value="Sortase_F"/>
    <property type="match status" value="1"/>
</dbReference>
<reference evidence="2 3" key="1">
    <citation type="submission" date="2018-11" db="EMBL/GenBank/DDBJ databases">
        <title>Trebonia kvetii gen.nov., sp.nov., a novel acidophilic actinobacterium, and proposal of the new actinobacterial family Treboniaceae fam. nov.</title>
        <authorList>
            <person name="Rapoport D."/>
            <person name="Sagova-Mareckova M."/>
            <person name="Sedlacek I."/>
            <person name="Provaznik J."/>
            <person name="Kralova S."/>
            <person name="Pavlinic D."/>
            <person name="Benes V."/>
            <person name="Kopecky J."/>
        </authorList>
    </citation>
    <scope>NUCLEOTIDE SEQUENCE [LARGE SCALE GENOMIC DNA]</scope>
    <source>
        <strain evidence="2 3">15Tr583</strain>
    </source>
</reference>
<dbReference type="Proteomes" id="UP000460272">
    <property type="component" value="Unassembled WGS sequence"/>
</dbReference>
<dbReference type="InterPro" id="IPR023365">
    <property type="entry name" value="Sortase_dom-sf"/>
</dbReference>
<dbReference type="SUPFAM" id="SSF63817">
    <property type="entry name" value="Sortase"/>
    <property type="match status" value="1"/>
</dbReference>
<evidence type="ECO:0000313" key="3">
    <source>
        <dbReference type="Proteomes" id="UP000460272"/>
    </source>
</evidence>
<dbReference type="RefSeq" id="WP_145854549.1">
    <property type="nucleotide sequence ID" value="NZ_RPFW01000003.1"/>
</dbReference>
<evidence type="ECO:0000313" key="2">
    <source>
        <dbReference type="EMBL" id="TVZ04515.1"/>
    </source>
</evidence>
<dbReference type="GO" id="GO:0016787">
    <property type="term" value="F:hydrolase activity"/>
    <property type="evidence" value="ECO:0007669"/>
    <property type="project" value="UniProtKB-KW"/>
</dbReference>
<evidence type="ECO:0000256" key="1">
    <source>
        <dbReference type="ARBA" id="ARBA00022801"/>
    </source>
</evidence>
<comment type="caution">
    <text evidence="2">The sequence shown here is derived from an EMBL/GenBank/DDBJ whole genome shotgun (WGS) entry which is preliminary data.</text>
</comment>
<keyword evidence="3" id="KW-1185">Reference proteome</keyword>
<keyword evidence="1" id="KW-0378">Hydrolase</keyword>
<name>A0A6P2C1Z8_9ACTN</name>
<dbReference type="EMBL" id="RPFW01000003">
    <property type="protein sequence ID" value="TVZ04515.1"/>
    <property type="molecule type" value="Genomic_DNA"/>
</dbReference>
<dbReference type="Pfam" id="PF04203">
    <property type="entry name" value="Sortase"/>
    <property type="match status" value="1"/>
</dbReference>
<accession>A0A6P2C1Z8</accession>
<gene>
    <name evidence="2" type="ORF">EAS64_19345</name>
</gene>
<dbReference type="InterPro" id="IPR042001">
    <property type="entry name" value="Sortase_F"/>
</dbReference>
<sequence length="239" mass="24006">MRVTRPTAAIAIAAAGFAIVAAGTTGLLLTRQAAPAMRPPPRGVATVPAPATAVPGVASAAPVASATPQAGSARSASPASRRAGFQTVAPSVLADPVSLTIPLIGVRTSLVTLGRATDGSMEVPASTTVAGWYTGSALPGAIGPAVIVGHVDSVSGPGVFFRLSQLRRGDRVYVTRADGTTAVFRVTSVRTYAKDVLPVKAVYGATPDPEVRLITCGGAFDDATGRYLSNVVVDATEAT</sequence>
<dbReference type="InterPro" id="IPR005754">
    <property type="entry name" value="Sortase"/>
</dbReference>